<evidence type="ECO:0000313" key="2">
    <source>
        <dbReference type="EMBL" id="QFI14309.1"/>
    </source>
</evidence>
<feature type="region of interest" description="Disordered" evidence="1">
    <location>
        <begin position="544"/>
        <end position="568"/>
    </location>
</feature>
<keyword evidence="3" id="KW-1185">Reference proteome</keyword>
<sequence>MKKLPEIFYMSSKEVDILISQLGISSDTQKSILKTILSYKKDSIDYSSFIEEHSVKIRGLKGELDFLFRKLYEVKRGIITNKIAPSGEFLPDSIILTDEASYDFYYYSIEDLFLKTYIGIELFSSLLTVKNIESNLLVFQNEFITITDSDINYKFFETKSRLKEILVWKSLIIPSSRALYFIEFVKKIFFNIASNNVVKDVFVRIKGLKLIDYERVLEEGKNIIAAISKILSGMIEIKDEVLGKKGITFSKNYFVFLNFLNLFIKNEKDLEELKAVEAIKIDESLKSIEKTLEFKKGPIDKEEFFSILKVYSEGLNDPENFLLVSNMYFFESKINDILPKIFQVKENFYLYKPFAYEFFLEEYEKVLEFLNSELKVIIFKILSFGDDSSSIFTEEGLEGVINRLVSRYIMNEYCLKNKVKFLDLIVSHYRRIYKTQSVQVHIKDLIKVEAAKYFKNSSELLPLYKIYKLDLYSLLNAAYKELSLFKRILLFLTGKHQSYKEALSRLDFRAGLNKSGSGLFDSNERVKRQLEKIRKQREEIKAQVRNSFPKKGTTPSKQAVNKNYTKQEQDEAWVKFSDRIQKK</sequence>
<gene>
    <name evidence="2" type="ORF">DB723_00785</name>
</gene>
<evidence type="ECO:0000313" key="3">
    <source>
        <dbReference type="Proteomes" id="UP000326393"/>
    </source>
</evidence>
<dbReference type="RefSeq" id="WP_151551424.1">
    <property type="nucleotide sequence ID" value="NZ_CP044535.1"/>
</dbReference>
<accession>A0A5J6WEC7</accession>
<protein>
    <submittedName>
        <fullName evidence="2">Uncharacterized protein</fullName>
    </submittedName>
</protein>
<reference evidence="2 3" key="2">
    <citation type="journal article" date="2020" name="Int. J. Syst. Evol. Microbiol.">
        <title>Borrelia maritima sp. nov., a novel species of the Borrelia burgdorferi sensu lato complex, occupying a basal position to North American species.</title>
        <authorList>
            <person name="Margos G."/>
            <person name="Fedorova N."/>
            <person name="Becker N.S."/>
            <person name="Kleinjan J.E."/>
            <person name="Marosevic D."/>
            <person name="Krebs S."/>
            <person name="Hui L."/>
            <person name="Fingerle V."/>
            <person name="Lane R.S."/>
        </authorList>
    </citation>
    <scope>NUCLEOTIDE SEQUENCE [LARGE SCALE GENOMIC DNA]</scope>
    <source>
        <strain evidence="2 3">CA690</strain>
    </source>
</reference>
<dbReference type="EMBL" id="CP044535">
    <property type="protein sequence ID" value="QFI14309.1"/>
    <property type="molecule type" value="Genomic_DNA"/>
</dbReference>
<dbReference type="KEGG" id="bmat:DB723_00785"/>
<name>A0A5J6WEC7_9SPIR</name>
<dbReference type="OrthoDB" id="350916at2"/>
<proteinExistence type="predicted"/>
<feature type="compositionally biased region" description="Polar residues" evidence="1">
    <location>
        <begin position="553"/>
        <end position="564"/>
    </location>
</feature>
<dbReference type="Proteomes" id="UP000326393">
    <property type="component" value="Chromosome"/>
</dbReference>
<reference evidence="3" key="1">
    <citation type="submission" date="2019-10" db="EMBL/GenBank/DDBJ databases">
        <title>Borrelia maritima sp. nov., a novel species of the Borrelia burgdorferi sensu lato complex, occupies a basal position to North American species.</title>
        <authorList>
            <person name="Margos G."/>
            <person name="Fedorova N."/>
            <person name="Becker N.S."/>
            <person name="Kleinjan J.E."/>
            <person name="Marosevic D."/>
            <person name="Krebs S."/>
            <person name="Hui L."/>
            <person name="Fingerle V."/>
            <person name="Lane R.S."/>
        </authorList>
    </citation>
    <scope>NUCLEOTIDE SEQUENCE [LARGE SCALE GENOMIC DNA]</scope>
    <source>
        <strain evidence="3">CA690</strain>
    </source>
</reference>
<organism evidence="2 3">
    <name type="scientific">Borrelia maritima</name>
    <dbReference type="NCBI Taxonomy" id="2761123"/>
    <lineage>
        <taxon>Bacteria</taxon>
        <taxon>Pseudomonadati</taxon>
        <taxon>Spirochaetota</taxon>
        <taxon>Spirochaetia</taxon>
        <taxon>Spirochaetales</taxon>
        <taxon>Borreliaceae</taxon>
        <taxon>Borrelia</taxon>
    </lineage>
</organism>
<evidence type="ECO:0000256" key="1">
    <source>
        <dbReference type="SAM" id="MobiDB-lite"/>
    </source>
</evidence>
<dbReference type="AlphaFoldDB" id="A0A5J6WEC7"/>